<dbReference type="RefSeq" id="XP_066805291.1">
    <property type="nucleotide sequence ID" value="XM_066944090.1"/>
</dbReference>
<feature type="compositionally biased region" description="Polar residues" evidence="1">
    <location>
        <begin position="269"/>
        <end position="300"/>
    </location>
</feature>
<gene>
    <name evidence="2" type="ORF">IAR55_000959</name>
</gene>
<organism evidence="2 3">
    <name type="scientific">Kwoniella newhampshirensis</name>
    <dbReference type="NCBI Taxonomy" id="1651941"/>
    <lineage>
        <taxon>Eukaryota</taxon>
        <taxon>Fungi</taxon>
        <taxon>Dikarya</taxon>
        <taxon>Basidiomycota</taxon>
        <taxon>Agaricomycotina</taxon>
        <taxon>Tremellomycetes</taxon>
        <taxon>Tremellales</taxon>
        <taxon>Cryptococcaceae</taxon>
        <taxon>Kwoniella</taxon>
    </lineage>
</organism>
<dbReference type="GeneID" id="92178218"/>
<feature type="region of interest" description="Disordered" evidence="1">
    <location>
        <begin position="269"/>
        <end position="387"/>
    </location>
</feature>
<accession>A0AAW0Z4D3</accession>
<sequence length="387" mass="42568">MTLAKSFAEGPSGEKPPTSSQIDLHASVPSHLAAEITFLKTLIRRAKAQHRTQLFLQRMVGVARVAQLVLRHVREMVLLAQLDLENQAGAGDRARDSKRKKGEILVVKMIKQLFDAHHVTSQIIDLHHFLPLQTTSLAIYARLFAMTVNIAIAWEMDIERLISGLYPDISKKGRNGMGGFAQGGVSVNGGPDAKASTSTFPLGGMSEEMGFELGEKIERSGMVSRPLSRALNPVIPRSVELSFNLSSEAGSDHGTRILAGAMKDIGSSPRISITTPAISSRSTSDTPMTIGTSRPISTFDNHLEPTSDPRSNNLSELYRPPRPRSVSKEEDLTLANLKTTKKKKRPVMDDDVEDDRLSKETTGETVDVKKQKRKKKKRDSMDDIFGF</sequence>
<evidence type="ECO:0000313" key="3">
    <source>
        <dbReference type="Proteomes" id="UP001388673"/>
    </source>
</evidence>
<dbReference type="AlphaFoldDB" id="A0AAW0Z4D3"/>
<feature type="compositionally biased region" description="Basic and acidic residues" evidence="1">
    <location>
        <begin position="355"/>
        <end position="369"/>
    </location>
</feature>
<evidence type="ECO:0000256" key="1">
    <source>
        <dbReference type="SAM" id="MobiDB-lite"/>
    </source>
</evidence>
<keyword evidence="3" id="KW-1185">Reference proteome</keyword>
<dbReference type="Proteomes" id="UP001388673">
    <property type="component" value="Unassembled WGS sequence"/>
</dbReference>
<evidence type="ECO:0008006" key="4">
    <source>
        <dbReference type="Google" id="ProtNLM"/>
    </source>
</evidence>
<comment type="caution">
    <text evidence="2">The sequence shown here is derived from an EMBL/GenBank/DDBJ whole genome shotgun (WGS) entry which is preliminary data.</text>
</comment>
<name>A0AAW0Z4D3_9TREE</name>
<protein>
    <recommendedName>
        <fullName evidence="4">Nucleolus and neural progenitor protein-like N-terminal domain-containing protein</fullName>
    </recommendedName>
</protein>
<proteinExistence type="predicted"/>
<dbReference type="EMBL" id="JBCAWK010000002">
    <property type="protein sequence ID" value="KAK8865812.1"/>
    <property type="molecule type" value="Genomic_DNA"/>
</dbReference>
<evidence type="ECO:0000313" key="2">
    <source>
        <dbReference type="EMBL" id="KAK8865812.1"/>
    </source>
</evidence>
<dbReference type="KEGG" id="kne:92178218"/>
<feature type="region of interest" description="Disordered" evidence="1">
    <location>
        <begin position="1"/>
        <end position="23"/>
    </location>
</feature>
<reference evidence="2 3" key="1">
    <citation type="journal article" date="2024" name="bioRxiv">
        <title>Comparative genomics of Cryptococcus and Kwoniella reveals pathogenesis evolution and contrasting karyotype dynamics via intercentromeric recombination or chromosome fusion.</title>
        <authorList>
            <person name="Coelho M.A."/>
            <person name="David-Palma M."/>
            <person name="Shea T."/>
            <person name="Bowers K."/>
            <person name="McGinley-Smith S."/>
            <person name="Mohammad A.W."/>
            <person name="Gnirke A."/>
            <person name="Yurkov A.M."/>
            <person name="Nowrousian M."/>
            <person name="Sun S."/>
            <person name="Cuomo C.A."/>
            <person name="Heitman J."/>
        </authorList>
    </citation>
    <scope>NUCLEOTIDE SEQUENCE [LARGE SCALE GENOMIC DNA]</scope>
    <source>
        <strain evidence="2 3">CBS 13917</strain>
    </source>
</reference>